<dbReference type="EMBL" id="ASHM01057603">
    <property type="protein sequence ID" value="PNX88759.1"/>
    <property type="molecule type" value="Genomic_DNA"/>
</dbReference>
<evidence type="ECO:0000313" key="2">
    <source>
        <dbReference type="Proteomes" id="UP000236291"/>
    </source>
</evidence>
<protein>
    <submittedName>
        <fullName evidence="1">Uncharacterized protein</fullName>
    </submittedName>
</protein>
<proteinExistence type="predicted"/>
<reference evidence="1 2" key="1">
    <citation type="journal article" date="2014" name="Am. J. Bot.">
        <title>Genome assembly and annotation for red clover (Trifolium pratense; Fabaceae).</title>
        <authorList>
            <person name="Istvanek J."/>
            <person name="Jaros M."/>
            <person name="Krenek A."/>
            <person name="Repkova J."/>
        </authorList>
    </citation>
    <scope>NUCLEOTIDE SEQUENCE [LARGE SCALE GENOMIC DNA]</scope>
    <source>
        <strain evidence="2">cv. Tatra</strain>
        <tissue evidence="1">Young leaves</tissue>
    </source>
</reference>
<gene>
    <name evidence="1" type="ORF">L195_g044873</name>
</gene>
<accession>A0A2K3MDC2</accession>
<organism evidence="1 2">
    <name type="scientific">Trifolium pratense</name>
    <name type="common">Red clover</name>
    <dbReference type="NCBI Taxonomy" id="57577"/>
    <lineage>
        <taxon>Eukaryota</taxon>
        <taxon>Viridiplantae</taxon>
        <taxon>Streptophyta</taxon>
        <taxon>Embryophyta</taxon>
        <taxon>Tracheophyta</taxon>
        <taxon>Spermatophyta</taxon>
        <taxon>Magnoliopsida</taxon>
        <taxon>eudicotyledons</taxon>
        <taxon>Gunneridae</taxon>
        <taxon>Pentapetalae</taxon>
        <taxon>rosids</taxon>
        <taxon>fabids</taxon>
        <taxon>Fabales</taxon>
        <taxon>Fabaceae</taxon>
        <taxon>Papilionoideae</taxon>
        <taxon>50 kb inversion clade</taxon>
        <taxon>NPAAA clade</taxon>
        <taxon>Hologalegina</taxon>
        <taxon>IRL clade</taxon>
        <taxon>Trifolieae</taxon>
        <taxon>Trifolium</taxon>
    </lineage>
</organism>
<evidence type="ECO:0000313" key="1">
    <source>
        <dbReference type="EMBL" id="PNX88759.1"/>
    </source>
</evidence>
<feature type="non-terminal residue" evidence="1">
    <location>
        <position position="1"/>
    </location>
</feature>
<sequence length="35" mass="3913">EEIKSLEDAIKIQTVEVGLIKDHYAELKIQTVSAT</sequence>
<comment type="caution">
    <text evidence="1">The sequence shown here is derived from an EMBL/GenBank/DDBJ whole genome shotgun (WGS) entry which is preliminary data.</text>
</comment>
<name>A0A2K3MDC2_TRIPR</name>
<dbReference type="AlphaFoldDB" id="A0A2K3MDC2"/>
<dbReference type="Proteomes" id="UP000236291">
    <property type="component" value="Unassembled WGS sequence"/>
</dbReference>
<reference evidence="1 2" key="2">
    <citation type="journal article" date="2017" name="Front. Plant Sci.">
        <title>Gene Classification and Mining of Molecular Markers Useful in Red Clover (Trifolium pratense) Breeding.</title>
        <authorList>
            <person name="Istvanek J."/>
            <person name="Dluhosova J."/>
            <person name="Dluhos P."/>
            <person name="Patkova L."/>
            <person name="Nedelnik J."/>
            <person name="Repkova J."/>
        </authorList>
    </citation>
    <scope>NUCLEOTIDE SEQUENCE [LARGE SCALE GENOMIC DNA]</scope>
    <source>
        <strain evidence="2">cv. Tatra</strain>
        <tissue evidence="1">Young leaves</tissue>
    </source>
</reference>